<protein>
    <submittedName>
        <fullName evidence="2">Uncharacterized protein</fullName>
    </submittedName>
</protein>
<feature type="transmembrane region" description="Helical" evidence="1">
    <location>
        <begin position="129"/>
        <end position="148"/>
    </location>
</feature>
<dbReference type="Proteomes" id="UP000198892">
    <property type="component" value="Unassembled WGS sequence"/>
</dbReference>
<keyword evidence="3" id="KW-1185">Reference proteome</keyword>
<dbReference type="EMBL" id="FOXD01000011">
    <property type="protein sequence ID" value="SFP85367.1"/>
    <property type="molecule type" value="Genomic_DNA"/>
</dbReference>
<evidence type="ECO:0000313" key="2">
    <source>
        <dbReference type="EMBL" id="SFP85367.1"/>
    </source>
</evidence>
<keyword evidence="1" id="KW-0812">Transmembrane</keyword>
<dbReference type="AlphaFoldDB" id="A0A1I5TRY5"/>
<evidence type="ECO:0000313" key="3">
    <source>
        <dbReference type="Proteomes" id="UP000198892"/>
    </source>
</evidence>
<keyword evidence="1" id="KW-0472">Membrane</keyword>
<gene>
    <name evidence="2" type="ORF">SAMN05518683_11153</name>
</gene>
<feature type="transmembrane region" description="Helical" evidence="1">
    <location>
        <begin position="168"/>
        <end position="193"/>
    </location>
</feature>
<organism evidence="2 3">
    <name type="scientific">Salibacterium halotolerans</name>
    <dbReference type="NCBI Taxonomy" id="1884432"/>
    <lineage>
        <taxon>Bacteria</taxon>
        <taxon>Bacillati</taxon>
        <taxon>Bacillota</taxon>
        <taxon>Bacilli</taxon>
        <taxon>Bacillales</taxon>
        <taxon>Bacillaceae</taxon>
    </lineage>
</organism>
<feature type="transmembrane region" description="Helical" evidence="1">
    <location>
        <begin position="106"/>
        <end position="123"/>
    </location>
</feature>
<accession>A0A1I5TRY5</accession>
<keyword evidence="1" id="KW-1133">Transmembrane helix</keyword>
<proteinExistence type="predicted"/>
<feature type="transmembrane region" description="Helical" evidence="1">
    <location>
        <begin position="199"/>
        <end position="227"/>
    </location>
</feature>
<dbReference type="STRING" id="1884432.SAMN05518683_11153"/>
<sequence>MYIKQNHIQPQTLADIVNQGVGLVLSLFSNMFFIPLVTAVPYFIIVAYLRFIFHEEQPWLSSIISSAGSAAFIWLMGSFTFIILFSEPEATWSGNQKNALRKWTKMLPVLILGFTLFSILSVAGGALFLLPGLLVFLLSMLFPFVTIFEKKPVWQAFKRSAFLMRGALFRGGCLAVLMFWIQIILHTSILTLIPSDEFLMLGISAAVTHAVIVPFQAVVMAVFYFSVRAEKEAFDYKVFQFYASRYDVAQ</sequence>
<evidence type="ECO:0000256" key="1">
    <source>
        <dbReference type="SAM" id="Phobius"/>
    </source>
</evidence>
<reference evidence="3" key="1">
    <citation type="submission" date="2016-10" db="EMBL/GenBank/DDBJ databases">
        <authorList>
            <person name="Varghese N."/>
            <person name="Submissions S."/>
        </authorList>
    </citation>
    <scope>NUCLEOTIDE SEQUENCE [LARGE SCALE GENOMIC DNA]</scope>
    <source>
        <strain evidence="3">S7</strain>
    </source>
</reference>
<feature type="transmembrane region" description="Helical" evidence="1">
    <location>
        <begin position="59"/>
        <end position="85"/>
    </location>
</feature>
<name>A0A1I5TRY5_9BACI</name>
<dbReference type="OrthoDB" id="2964705at2"/>
<feature type="transmembrane region" description="Helical" evidence="1">
    <location>
        <begin position="32"/>
        <end position="53"/>
    </location>
</feature>
<dbReference type="RefSeq" id="WP_093337416.1">
    <property type="nucleotide sequence ID" value="NZ_FOXD01000011.1"/>
</dbReference>